<dbReference type="PANTHER" id="PTHR10982:SF21">
    <property type="entry name" value="FATTY ACID SYNTHASE SUBUNIT BETA"/>
    <property type="match status" value="1"/>
</dbReference>
<dbReference type="OrthoDB" id="5417908at2759"/>
<gene>
    <name evidence="2" type="ORF">B9Z19DRAFT_1063486</name>
</gene>
<dbReference type="GO" id="GO:0016740">
    <property type="term" value="F:transferase activity"/>
    <property type="evidence" value="ECO:0007669"/>
    <property type="project" value="UniProtKB-KW"/>
</dbReference>
<dbReference type="STRING" id="42251.A0A2T6ZYA5"/>
<dbReference type="AlphaFoldDB" id="A0A2T6ZYA5"/>
<sequence>MLRAPFKTRRKVKVLTGLHNNQIPDGEEAAEGITTIRSETGEPIDFSSLLPMVPDSDFATPIIVRNNPKELTVHFGEQLGKIIRQNYMSMTLESFDPAPSNNLGKIFKNFPERTTSHTYLSPAGLLSRTQFTPPAITLTEKAPIEDIKYCG</sequence>
<evidence type="ECO:0000256" key="1">
    <source>
        <dbReference type="ARBA" id="ARBA00022679"/>
    </source>
</evidence>
<keyword evidence="3" id="KW-1185">Reference proteome</keyword>
<keyword evidence="1" id="KW-0808">Transferase</keyword>
<dbReference type="Proteomes" id="UP000244722">
    <property type="component" value="Unassembled WGS sequence"/>
</dbReference>
<name>A0A2T6ZYA5_TUBBO</name>
<evidence type="ECO:0000313" key="3">
    <source>
        <dbReference type="Proteomes" id="UP000244722"/>
    </source>
</evidence>
<protein>
    <submittedName>
        <fullName evidence="2">Uncharacterized protein</fullName>
    </submittedName>
</protein>
<organism evidence="2 3">
    <name type="scientific">Tuber borchii</name>
    <name type="common">White truffle</name>
    <dbReference type="NCBI Taxonomy" id="42251"/>
    <lineage>
        <taxon>Eukaryota</taxon>
        <taxon>Fungi</taxon>
        <taxon>Dikarya</taxon>
        <taxon>Ascomycota</taxon>
        <taxon>Pezizomycotina</taxon>
        <taxon>Pezizomycetes</taxon>
        <taxon>Pezizales</taxon>
        <taxon>Tuberaceae</taxon>
        <taxon>Tuber</taxon>
    </lineage>
</organism>
<comment type="caution">
    <text evidence="2">The sequence shown here is derived from an EMBL/GenBank/DDBJ whole genome shotgun (WGS) entry which is preliminary data.</text>
</comment>
<reference evidence="2 3" key="1">
    <citation type="submission" date="2017-04" db="EMBL/GenBank/DDBJ databases">
        <title>Draft genome sequence of Tuber borchii Vittad., a whitish edible truffle.</title>
        <authorList>
            <consortium name="DOE Joint Genome Institute"/>
            <person name="Murat C."/>
            <person name="Kuo A."/>
            <person name="Barry K.W."/>
            <person name="Clum A."/>
            <person name="Dockter R.B."/>
            <person name="Fauchery L."/>
            <person name="Iotti M."/>
            <person name="Kohler A."/>
            <person name="Labutti K."/>
            <person name="Lindquist E.A."/>
            <person name="Lipzen A."/>
            <person name="Ohm R.A."/>
            <person name="Wang M."/>
            <person name="Grigoriev I.V."/>
            <person name="Zambonelli A."/>
            <person name="Martin F.M."/>
        </authorList>
    </citation>
    <scope>NUCLEOTIDE SEQUENCE [LARGE SCALE GENOMIC DNA]</scope>
    <source>
        <strain evidence="2 3">Tbo3840</strain>
    </source>
</reference>
<proteinExistence type="predicted"/>
<accession>A0A2T6ZYA5</accession>
<dbReference type="InterPro" id="IPR050830">
    <property type="entry name" value="Fungal_FAS"/>
</dbReference>
<dbReference type="PANTHER" id="PTHR10982">
    <property type="entry name" value="MALONYL COA-ACYL CARRIER PROTEIN TRANSACYLASE"/>
    <property type="match status" value="1"/>
</dbReference>
<evidence type="ECO:0000313" key="2">
    <source>
        <dbReference type="EMBL" id="PUU80405.1"/>
    </source>
</evidence>
<dbReference type="EMBL" id="NESQ01000066">
    <property type="protein sequence ID" value="PUU80405.1"/>
    <property type="molecule type" value="Genomic_DNA"/>
</dbReference>
<dbReference type="Gene3D" id="6.10.60.10">
    <property type="match status" value="1"/>
</dbReference>